<dbReference type="Pfam" id="PF03237">
    <property type="entry name" value="Terminase_6N"/>
    <property type="match status" value="1"/>
</dbReference>
<proteinExistence type="predicted"/>
<dbReference type="Gene3D" id="3.40.50.300">
    <property type="entry name" value="P-loop containing nucleotide triphosphate hydrolases"/>
    <property type="match status" value="1"/>
</dbReference>
<evidence type="ECO:0000313" key="4">
    <source>
        <dbReference type="EMBL" id="CAB5231340.1"/>
    </source>
</evidence>
<evidence type="ECO:0000313" key="1">
    <source>
        <dbReference type="EMBL" id="CAB4185581.1"/>
    </source>
</evidence>
<evidence type="ECO:0000313" key="3">
    <source>
        <dbReference type="EMBL" id="CAB4217466.1"/>
    </source>
</evidence>
<accession>A0A6J5SQR5</accession>
<dbReference type="EMBL" id="LR797197">
    <property type="protein sequence ID" value="CAB4193589.1"/>
    <property type="molecule type" value="Genomic_DNA"/>
</dbReference>
<dbReference type="InterPro" id="IPR027417">
    <property type="entry name" value="P-loop_NTPase"/>
</dbReference>
<evidence type="ECO:0000313" key="2">
    <source>
        <dbReference type="EMBL" id="CAB4193589.1"/>
    </source>
</evidence>
<protein>
    <submittedName>
        <fullName evidence="3">Large terminase protein</fullName>
    </submittedName>
</protein>
<sequence length="504" mass="56968">MGKIITSREQLADLERCYNDPFHFIAQMKVTSTSRGRVPFKLWDFQADMLYQTLLNPYVITLKPRQMGITTLYCAYALWLVSCRPHKKVVIVSLSSSVAKAFIRRMKMMYLSLPEHLRAQIVNGTNKQTSFGTLSHVIFANGSEVEALASTEQAGRSETVSLFIMDEVAQQRMASVIWGSAQQSLADGGRAVLISTAYGVGNFFHKYWTGAGQGLNGFYPLKLNWQMHPDRDRKWYETQRKLLGDKRTAQEIDCDFLQSGYTVFDTVKIREIEERLNEQAPVEEHNHGNLKVYYQPEAGKQYVIGADVSTGIRGRDFSAFSIMDLDGVECACFKGKVSTNEFARMLVEWGYRYNTAILAPEVNGIGEAVIALFQEWNYPRLFYAVRKVLKLGDFEKDQSLIAGWVTTGKTRHQIISGLDEDLDDGLVELNNPFFVAEAWTFIYDENSKPVALGKGNRKNPQFEEEHDETDATYTDDAIFAVCIANEVRKNAGIAHLHFIPSAGN</sequence>
<dbReference type="EMBL" id="LR798430">
    <property type="protein sequence ID" value="CAB5231340.1"/>
    <property type="molecule type" value="Genomic_DNA"/>
</dbReference>
<gene>
    <name evidence="1" type="ORF">UFOVP1127_101</name>
    <name evidence="2" type="ORF">UFOVP1242_109</name>
    <name evidence="3" type="ORF">UFOVP1492_33</name>
    <name evidence="4" type="ORF">UFOVP1580_62</name>
</gene>
<name>A0A6J5SQR5_9CAUD</name>
<dbReference type="EMBL" id="LR797075">
    <property type="protein sequence ID" value="CAB4185581.1"/>
    <property type="molecule type" value="Genomic_DNA"/>
</dbReference>
<dbReference type="EMBL" id="LR797450">
    <property type="protein sequence ID" value="CAB4217466.1"/>
    <property type="molecule type" value="Genomic_DNA"/>
</dbReference>
<dbReference type="Gene3D" id="3.30.420.240">
    <property type="match status" value="1"/>
</dbReference>
<organism evidence="3">
    <name type="scientific">uncultured Caudovirales phage</name>
    <dbReference type="NCBI Taxonomy" id="2100421"/>
    <lineage>
        <taxon>Viruses</taxon>
        <taxon>Duplodnaviria</taxon>
        <taxon>Heunggongvirae</taxon>
        <taxon>Uroviricota</taxon>
        <taxon>Caudoviricetes</taxon>
        <taxon>Peduoviridae</taxon>
        <taxon>Maltschvirus</taxon>
        <taxon>Maltschvirus maltsch</taxon>
    </lineage>
</organism>
<reference evidence="3" key="1">
    <citation type="submission" date="2020-05" db="EMBL/GenBank/DDBJ databases">
        <authorList>
            <person name="Chiriac C."/>
            <person name="Salcher M."/>
            <person name="Ghai R."/>
            <person name="Kavagutti S V."/>
        </authorList>
    </citation>
    <scope>NUCLEOTIDE SEQUENCE</scope>
</reference>